<proteinExistence type="predicted"/>
<dbReference type="Pfam" id="PF05037">
    <property type="entry name" value="DUF669"/>
    <property type="match status" value="1"/>
</dbReference>
<accession>A0A6M3LMB0</accession>
<reference evidence="2" key="1">
    <citation type="submission" date="2020-03" db="EMBL/GenBank/DDBJ databases">
        <title>The deep terrestrial virosphere.</title>
        <authorList>
            <person name="Holmfeldt K."/>
            <person name="Nilsson E."/>
            <person name="Simone D."/>
            <person name="Lopez-Fernandez M."/>
            <person name="Wu X."/>
            <person name="de Brujin I."/>
            <person name="Lundin D."/>
            <person name="Andersson A."/>
            <person name="Bertilsson S."/>
            <person name="Dopson M."/>
        </authorList>
    </citation>
    <scope>NUCLEOTIDE SEQUENCE</scope>
    <source>
        <strain evidence="1">MM415A00984</strain>
        <strain evidence="2">MM415B03861</strain>
    </source>
</reference>
<protein>
    <submittedName>
        <fullName evidence="2">Uncharacterized protein</fullName>
    </submittedName>
</protein>
<dbReference type="InterPro" id="IPR007731">
    <property type="entry name" value="DUF669"/>
</dbReference>
<dbReference type="AlphaFoldDB" id="A0A6M3LMB0"/>
<gene>
    <name evidence="1" type="ORF">MM415A00984_0018</name>
    <name evidence="2" type="ORF">MM415B03861_0002</name>
</gene>
<evidence type="ECO:0000313" key="1">
    <source>
        <dbReference type="EMBL" id="QJA78803.1"/>
    </source>
</evidence>
<name>A0A6M3LMB0_9ZZZZ</name>
<sequence>MPTIDLGVDFEDVKNEDQFEPLPNATYDFTVASCEPKTALSGRPMIKWTFDIIYEGRARKLFHNTVLPWAKDGELDVSGIGMLVSVCKALGRPWSGGQITTEDYLGLAGACEVYQKPKQVKDVTGQYVDDPEGGVVNDIKKFVT</sequence>
<evidence type="ECO:0000313" key="2">
    <source>
        <dbReference type="EMBL" id="QJA94414.1"/>
    </source>
</evidence>
<dbReference type="EMBL" id="MT142354">
    <property type="protein sequence ID" value="QJA78803.1"/>
    <property type="molecule type" value="Genomic_DNA"/>
</dbReference>
<dbReference type="EMBL" id="MT143230">
    <property type="protein sequence ID" value="QJA94414.1"/>
    <property type="molecule type" value="Genomic_DNA"/>
</dbReference>
<organism evidence="2">
    <name type="scientific">viral metagenome</name>
    <dbReference type="NCBI Taxonomy" id="1070528"/>
    <lineage>
        <taxon>unclassified sequences</taxon>
        <taxon>metagenomes</taxon>
        <taxon>organismal metagenomes</taxon>
    </lineage>
</organism>